<comment type="caution">
    <text evidence="11">The sequence shown here is derived from an EMBL/GenBank/DDBJ whole genome shotgun (WGS) entry which is preliminary data.</text>
</comment>
<sequence length="318" mass="37177">MIVQMVIDRKNLSKLTETLLFFMTHFTFLCKLTNFVYYKKKMFDIEDTLAGNIFYGHPLERLMLVKTRVSSCQLVAKIFRILCVLVVFFYTLVPYVDHKEEKTLPLPGWLPYDIKKYYYPTVVFQIMSVVVSAYNNSSIDILTCMLITVVSAEFDILKENLKTTDYKTYNESAKKQIQEKFQHCVEYHKAIVAFAYTVEDIFSKGIFLQFFASIIVICFTGFQMIVVPVPSLQFIFLVIYFSCMMCQIAMYCWYGHDIITNSNSVGQYFYMSNWYEADFKLRKNMQIFLERTKKPVVLTAGKFVTLSLTTFTAVSTFS</sequence>
<dbReference type="InterPro" id="IPR004117">
    <property type="entry name" value="7tm6_olfct_rcpt"/>
</dbReference>
<evidence type="ECO:0000256" key="7">
    <source>
        <dbReference type="ARBA" id="ARBA00023136"/>
    </source>
</evidence>
<dbReference type="GO" id="GO:0007165">
    <property type="term" value="P:signal transduction"/>
    <property type="evidence" value="ECO:0007669"/>
    <property type="project" value="UniProtKB-KW"/>
</dbReference>
<feature type="transmembrane region" description="Helical" evidence="10">
    <location>
        <begin position="117"/>
        <end position="135"/>
    </location>
</feature>
<dbReference type="Pfam" id="PF02949">
    <property type="entry name" value="7tm_6"/>
    <property type="match status" value="1"/>
</dbReference>
<keyword evidence="12" id="KW-1185">Reference proteome</keyword>
<dbReference type="AlphaFoldDB" id="A0AA38MT25"/>
<reference evidence="11" key="1">
    <citation type="journal article" date="2023" name="G3 (Bethesda)">
        <title>Whole genome assemblies of Zophobas morio and Tenebrio molitor.</title>
        <authorList>
            <person name="Kaur S."/>
            <person name="Stinson S.A."/>
            <person name="diCenzo G.C."/>
        </authorList>
    </citation>
    <scope>NUCLEOTIDE SEQUENCE</scope>
    <source>
        <strain evidence="11">QUZm001</strain>
    </source>
</reference>
<dbReference type="PANTHER" id="PTHR21137">
    <property type="entry name" value="ODORANT RECEPTOR"/>
    <property type="match status" value="1"/>
</dbReference>
<comment type="subcellular location">
    <subcellularLocation>
        <location evidence="1">Cell membrane</location>
        <topology evidence="1">Multi-pass membrane protein</topology>
    </subcellularLocation>
</comment>
<name>A0AA38MT25_9CUCU</name>
<evidence type="ECO:0000256" key="2">
    <source>
        <dbReference type="ARBA" id="ARBA00022475"/>
    </source>
</evidence>
<evidence type="ECO:0000256" key="1">
    <source>
        <dbReference type="ARBA" id="ARBA00004651"/>
    </source>
</evidence>
<feature type="transmembrane region" description="Helical" evidence="10">
    <location>
        <begin position="206"/>
        <end position="226"/>
    </location>
</feature>
<dbReference type="Proteomes" id="UP001168821">
    <property type="component" value="Unassembled WGS sequence"/>
</dbReference>
<gene>
    <name evidence="11" type="ORF">Zmor_001597</name>
</gene>
<feature type="transmembrane region" description="Helical" evidence="10">
    <location>
        <begin position="232"/>
        <end position="254"/>
    </location>
</feature>
<proteinExistence type="predicted"/>
<feature type="transmembrane region" description="Helical" evidence="10">
    <location>
        <begin position="20"/>
        <end position="38"/>
    </location>
</feature>
<keyword evidence="2" id="KW-1003">Cell membrane</keyword>
<keyword evidence="8" id="KW-0675">Receptor</keyword>
<keyword evidence="5" id="KW-0552">Olfaction</keyword>
<keyword evidence="7 10" id="KW-0472">Membrane</keyword>
<dbReference type="GO" id="GO:0005886">
    <property type="term" value="C:plasma membrane"/>
    <property type="evidence" value="ECO:0007669"/>
    <property type="project" value="UniProtKB-SubCell"/>
</dbReference>
<protein>
    <submittedName>
        <fullName evidence="11">Uncharacterized protein</fullName>
    </submittedName>
</protein>
<accession>A0AA38MT25</accession>
<feature type="transmembrane region" description="Helical" evidence="10">
    <location>
        <begin position="78"/>
        <end position="97"/>
    </location>
</feature>
<dbReference type="GO" id="GO:0005549">
    <property type="term" value="F:odorant binding"/>
    <property type="evidence" value="ECO:0007669"/>
    <property type="project" value="InterPro"/>
</dbReference>
<evidence type="ECO:0000256" key="3">
    <source>
        <dbReference type="ARBA" id="ARBA00022606"/>
    </source>
</evidence>
<dbReference type="GO" id="GO:0004984">
    <property type="term" value="F:olfactory receptor activity"/>
    <property type="evidence" value="ECO:0007669"/>
    <property type="project" value="InterPro"/>
</dbReference>
<dbReference type="PANTHER" id="PTHR21137:SF35">
    <property type="entry name" value="ODORANT RECEPTOR 19A-RELATED"/>
    <property type="match status" value="1"/>
</dbReference>
<keyword evidence="3" id="KW-0716">Sensory transduction</keyword>
<evidence type="ECO:0000313" key="12">
    <source>
        <dbReference type="Proteomes" id="UP001168821"/>
    </source>
</evidence>
<evidence type="ECO:0000256" key="4">
    <source>
        <dbReference type="ARBA" id="ARBA00022692"/>
    </source>
</evidence>
<evidence type="ECO:0000256" key="9">
    <source>
        <dbReference type="ARBA" id="ARBA00023224"/>
    </source>
</evidence>
<evidence type="ECO:0000256" key="8">
    <source>
        <dbReference type="ARBA" id="ARBA00023170"/>
    </source>
</evidence>
<organism evidence="11 12">
    <name type="scientific">Zophobas morio</name>
    <dbReference type="NCBI Taxonomy" id="2755281"/>
    <lineage>
        <taxon>Eukaryota</taxon>
        <taxon>Metazoa</taxon>
        <taxon>Ecdysozoa</taxon>
        <taxon>Arthropoda</taxon>
        <taxon>Hexapoda</taxon>
        <taxon>Insecta</taxon>
        <taxon>Pterygota</taxon>
        <taxon>Neoptera</taxon>
        <taxon>Endopterygota</taxon>
        <taxon>Coleoptera</taxon>
        <taxon>Polyphaga</taxon>
        <taxon>Cucujiformia</taxon>
        <taxon>Tenebrionidae</taxon>
        <taxon>Zophobas</taxon>
    </lineage>
</organism>
<keyword evidence="4 10" id="KW-0812">Transmembrane</keyword>
<keyword evidence="6 10" id="KW-1133">Transmembrane helix</keyword>
<evidence type="ECO:0000313" key="11">
    <source>
        <dbReference type="EMBL" id="KAJ3666143.1"/>
    </source>
</evidence>
<dbReference type="EMBL" id="JALNTZ010000001">
    <property type="protein sequence ID" value="KAJ3666143.1"/>
    <property type="molecule type" value="Genomic_DNA"/>
</dbReference>
<evidence type="ECO:0000256" key="5">
    <source>
        <dbReference type="ARBA" id="ARBA00022725"/>
    </source>
</evidence>
<evidence type="ECO:0000256" key="6">
    <source>
        <dbReference type="ARBA" id="ARBA00022989"/>
    </source>
</evidence>
<keyword evidence="9" id="KW-0807">Transducer</keyword>
<evidence type="ECO:0000256" key="10">
    <source>
        <dbReference type="SAM" id="Phobius"/>
    </source>
</evidence>